<sequence>MIESFSLRSAQLRLEPLEQRVVLTTTSKLMYAIAPGFGSAANINVYNADGSLRFIIKAFPGFLGGVQVASGDVNGDGYQDLIVAAEVGAGPHIQVFDGNNGSMIRNFFAYDPNFMGGISIAAGHISSNVYEDIITGPLSGADPHVEVFNGITNQLVRSFDAFSPSYRGGIYVAAGNTQTQLNDDIIVSMASSNPSTGNPLVNIFNSQTSALIRSFQPYSSSYYGGIYLASADVSGDGYADIVTGPTDGAPANVEIFNGFNGQLIKSFYAFGNSNSTTGARVAASDLQGNLRADIIVATGPTRTPIVDIFQGISVSPFLQTPLFYQQYTAFSSDYFNGIYVA</sequence>
<reference evidence="2" key="1">
    <citation type="submission" date="2021-05" db="EMBL/GenBank/DDBJ databases">
        <title>Complete genome sequence of the cellulolytic planctomycete Telmatocola sphagniphila SP2T and characterization of the first cellulase from planctomycetes.</title>
        <authorList>
            <person name="Rakitin A.L."/>
            <person name="Beletsky A.V."/>
            <person name="Naumoff D.G."/>
            <person name="Kulichevskaya I.S."/>
            <person name="Mardanov A.V."/>
            <person name="Ravin N.V."/>
            <person name="Dedysh S.N."/>
        </authorList>
    </citation>
    <scope>NUCLEOTIDE SEQUENCE</scope>
    <source>
        <strain evidence="2">SP2T</strain>
    </source>
</reference>
<gene>
    <name evidence="2" type="ORF">KIH39_17060</name>
</gene>
<dbReference type="EMBL" id="CP074694">
    <property type="protein sequence ID" value="QVL30555.1"/>
    <property type="molecule type" value="Genomic_DNA"/>
</dbReference>
<dbReference type="KEGG" id="tsph:KIH39_17060"/>
<dbReference type="Proteomes" id="UP000676194">
    <property type="component" value="Chromosome"/>
</dbReference>
<name>A0A8E6B1X2_9BACT</name>
<evidence type="ECO:0000313" key="2">
    <source>
        <dbReference type="EMBL" id="QVL30555.1"/>
    </source>
</evidence>
<dbReference type="InterPro" id="IPR013517">
    <property type="entry name" value="FG-GAP"/>
</dbReference>
<dbReference type="Pfam" id="PF01839">
    <property type="entry name" value="FG-GAP"/>
    <property type="match status" value="1"/>
</dbReference>
<dbReference type="Gene3D" id="2.130.10.130">
    <property type="entry name" value="Integrin alpha, N-terminal"/>
    <property type="match status" value="2"/>
</dbReference>
<proteinExistence type="predicted"/>
<evidence type="ECO:0000256" key="1">
    <source>
        <dbReference type="ARBA" id="ARBA00022729"/>
    </source>
</evidence>
<organism evidence="2 3">
    <name type="scientific">Telmatocola sphagniphila</name>
    <dbReference type="NCBI Taxonomy" id="1123043"/>
    <lineage>
        <taxon>Bacteria</taxon>
        <taxon>Pseudomonadati</taxon>
        <taxon>Planctomycetota</taxon>
        <taxon>Planctomycetia</taxon>
        <taxon>Gemmatales</taxon>
        <taxon>Gemmataceae</taxon>
    </lineage>
</organism>
<accession>A0A8E6B1X2</accession>
<dbReference type="RefSeq" id="WP_213494426.1">
    <property type="nucleotide sequence ID" value="NZ_CP074694.1"/>
</dbReference>
<dbReference type="SUPFAM" id="SSF69318">
    <property type="entry name" value="Integrin alpha N-terminal domain"/>
    <property type="match status" value="1"/>
</dbReference>
<evidence type="ECO:0000313" key="3">
    <source>
        <dbReference type="Proteomes" id="UP000676194"/>
    </source>
</evidence>
<keyword evidence="3" id="KW-1185">Reference proteome</keyword>
<dbReference type="InterPro" id="IPR028994">
    <property type="entry name" value="Integrin_alpha_N"/>
</dbReference>
<dbReference type="AlphaFoldDB" id="A0A8E6B1X2"/>
<keyword evidence="1" id="KW-0732">Signal</keyword>
<protein>
    <submittedName>
        <fullName evidence="2">FG-GAP repeat protein</fullName>
    </submittedName>
</protein>